<protein>
    <submittedName>
        <fullName evidence="2">Uncharacterized protein</fullName>
    </submittedName>
</protein>
<feature type="transmembrane region" description="Helical" evidence="1">
    <location>
        <begin position="220"/>
        <end position="239"/>
    </location>
</feature>
<reference evidence="2 3" key="2">
    <citation type="submission" date="2021-05" db="EMBL/GenBank/DDBJ databases">
        <title>Ecology and evolution of chlamydial symbionts of arthropods.</title>
        <authorList>
            <person name="Halter T."/>
            <person name="Sixt B.S."/>
            <person name="Toenshoff E.R."/>
            <person name="Koestlbacher S."/>
            <person name="Schulz F."/>
            <person name="Kostanjsek R."/>
            <person name="Collingro A."/>
            <person name="Hendrickx F."/>
            <person name="Horn M."/>
        </authorList>
    </citation>
    <scope>NUCLEOTIDE SEQUENCE [LARGE SCALE GENOMIC DNA]</scope>
    <source>
        <strain evidence="2 3">15C</strain>
    </source>
</reference>
<keyword evidence="1" id="KW-0812">Transmembrane</keyword>
<proteinExistence type="predicted"/>
<sequence>MSISPSSPNLPGPSLDLFSCFPDAVETQEAPSNQELSLKDRIKSVIDRLGYTIHLSSNPPPKLLPLGLAEAQYEVDKKKFFEKKPQSYEEARIKVLNDPLRLCEWSWGHRLEKENLELYSDLEFRKEKVKAYADSLFYGTAKLPWHRKEEHWLIMTFCEEELHDLYRREPKYLRQNITHNLWMLRGNNDPILAKHKKEWDQLSPSEKAEKVFGKHRKYEVTAGVSFVAACFFLCQYLLLYQRLQPPQQPSTF</sequence>
<reference evidence="2 3" key="1">
    <citation type="submission" date="2020-01" db="EMBL/GenBank/DDBJ databases">
        <authorList>
            <person name="Sixt B."/>
            <person name="Schulz F."/>
            <person name="Kostanjsek R."/>
            <person name="Koestlbacher S."/>
            <person name="Collingro A."/>
            <person name="Toenshoff E."/>
            <person name="Horn M."/>
        </authorList>
    </citation>
    <scope>NUCLEOTIDE SEQUENCE [LARGE SCALE GENOMIC DNA]</scope>
    <source>
        <strain evidence="2 3">15C</strain>
    </source>
</reference>
<evidence type="ECO:0000313" key="3">
    <source>
        <dbReference type="Proteomes" id="UP000822862"/>
    </source>
</evidence>
<dbReference type="EMBL" id="CP075585">
    <property type="protein sequence ID" value="QZA58790.1"/>
    <property type="molecule type" value="Genomic_DNA"/>
</dbReference>
<evidence type="ECO:0000256" key="1">
    <source>
        <dbReference type="SAM" id="Phobius"/>
    </source>
</evidence>
<keyword evidence="1" id="KW-1133">Transmembrane helix</keyword>
<evidence type="ECO:0000313" key="2">
    <source>
        <dbReference type="EMBL" id="QZA58790.1"/>
    </source>
</evidence>
<dbReference type="RefSeq" id="WP_194845627.1">
    <property type="nucleotide sequence ID" value="NZ_CP075585.1"/>
</dbReference>
<name>A0ABX8Z0F7_9BACT</name>
<keyword evidence="3" id="KW-1185">Reference proteome</keyword>
<accession>A0ABX8Z0F7</accession>
<gene>
    <name evidence="2" type="ORF">RHAB15C_0000669</name>
</gene>
<dbReference type="Proteomes" id="UP000822862">
    <property type="component" value="Chromosome"/>
</dbReference>
<keyword evidence="1" id="KW-0472">Membrane</keyword>
<organism evidence="2 3">
    <name type="scientific">Candidatus Rhabdochlamydia porcellionis</name>
    <dbReference type="NCBI Taxonomy" id="225148"/>
    <lineage>
        <taxon>Bacteria</taxon>
        <taxon>Pseudomonadati</taxon>
        <taxon>Chlamydiota</taxon>
        <taxon>Chlamydiia</taxon>
        <taxon>Parachlamydiales</taxon>
        <taxon>Candidatus Rhabdochlamydiaceae</taxon>
        <taxon>Candidatus Rhabdochlamydia</taxon>
    </lineage>
</organism>